<dbReference type="InterPro" id="IPR012338">
    <property type="entry name" value="Beta-lactam/transpept-like"/>
</dbReference>
<dbReference type="PANTHER" id="PTHR32282:SF15">
    <property type="entry name" value="PENICILLIN-BINDING PROTEIN 1C"/>
    <property type="match status" value="1"/>
</dbReference>
<evidence type="ECO:0000256" key="1">
    <source>
        <dbReference type="ARBA" id="ARBA00022676"/>
    </source>
</evidence>
<dbReference type="GO" id="GO:0009252">
    <property type="term" value="P:peptidoglycan biosynthetic process"/>
    <property type="evidence" value="ECO:0007669"/>
    <property type="project" value="TreeGrafter"/>
</dbReference>
<evidence type="ECO:0000313" key="4">
    <source>
        <dbReference type="EMBL" id="HAR53204.1"/>
    </source>
</evidence>
<organism evidence="4 5">
    <name type="scientific">Roseovarius nubinhibens</name>
    <dbReference type="NCBI Taxonomy" id="314263"/>
    <lineage>
        <taxon>Bacteria</taxon>
        <taxon>Pseudomonadati</taxon>
        <taxon>Pseudomonadota</taxon>
        <taxon>Alphaproteobacteria</taxon>
        <taxon>Rhodobacterales</taxon>
        <taxon>Roseobacteraceae</taxon>
        <taxon>Roseovarius</taxon>
    </lineage>
</organism>
<gene>
    <name evidence="4" type="ORF">DCS45_15210</name>
</gene>
<dbReference type="GO" id="GO:0008658">
    <property type="term" value="F:penicillin binding"/>
    <property type="evidence" value="ECO:0007669"/>
    <property type="project" value="InterPro"/>
</dbReference>
<feature type="non-terminal residue" evidence="4">
    <location>
        <position position="239"/>
    </location>
</feature>
<proteinExistence type="predicted"/>
<name>A0A348WF92_9RHOB</name>
<evidence type="ECO:0000313" key="5">
    <source>
        <dbReference type="Proteomes" id="UP000264719"/>
    </source>
</evidence>
<protein>
    <submittedName>
        <fullName evidence="4">Penicillin-binding protein 1C</fullName>
    </submittedName>
</protein>
<keyword evidence="1" id="KW-0328">Glycosyltransferase</keyword>
<dbReference type="Proteomes" id="UP000264719">
    <property type="component" value="Unassembled WGS sequence"/>
</dbReference>
<dbReference type="EMBL" id="DMVW01000142">
    <property type="protein sequence ID" value="HAR53204.1"/>
    <property type="molecule type" value="Genomic_DNA"/>
</dbReference>
<feature type="non-terminal residue" evidence="4">
    <location>
        <position position="1"/>
    </location>
</feature>
<dbReference type="SUPFAM" id="SSF56601">
    <property type="entry name" value="beta-lactamase/transpeptidase-like"/>
    <property type="match status" value="1"/>
</dbReference>
<dbReference type="InterPro" id="IPR050396">
    <property type="entry name" value="Glycosyltr_51/Transpeptidase"/>
</dbReference>
<feature type="domain" description="Penicillin-binding protein transpeptidase" evidence="3">
    <location>
        <begin position="91"/>
        <end position="221"/>
    </location>
</feature>
<reference evidence="4 5" key="1">
    <citation type="journal article" date="2018" name="Nat. Biotechnol.">
        <title>A standardized bacterial taxonomy based on genome phylogeny substantially revises the tree of life.</title>
        <authorList>
            <person name="Parks D.H."/>
            <person name="Chuvochina M."/>
            <person name="Waite D.W."/>
            <person name="Rinke C."/>
            <person name="Skarshewski A."/>
            <person name="Chaumeil P.A."/>
            <person name="Hugenholtz P."/>
        </authorList>
    </citation>
    <scope>NUCLEOTIDE SEQUENCE [LARGE SCALE GENOMIC DNA]</scope>
    <source>
        <strain evidence="4">UBA9169</strain>
    </source>
</reference>
<dbReference type="Gene3D" id="3.40.710.10">
    <property type="entry name" value="DD-peptidase/beta-lactamase superfamily"/>
    <property type="match status" value="1"/>
</dbReference>
<evidence type="ECO:0000256" key="2">
    <source>
        <dbReference type="ARBA" id="ARBA00022679"/>
    </source>
</evidence>
<dbReference type="GO" id="GO:0008955">
    <property type="term" value="F:peptidoglycan glycosyltransferase activity"/>
    <property type="evidence" value="ECO:0007669"/>
    <property type="project" value="TreeGrafter"/>
</dbReference>
<comment type="caution">
    <text evidence="4">The sequence shown here is derived from an EMBL/GenBank/DDBJ whole genome shotgun (WGS) entry which is preliminary data.</text>
</comment>
<dbReference type="Pfam" id="PF00905">
    <property type="entry name" value="Transpeptidase"/>
    <property type="match status" value="1"/>
</dbReference>
<dbReference type="GO" id="GO:0030288">
    <property type="term" value="C:outer membrane-bounded periplasmic space"/>
    <property type="evidence" value="ECO:0007669"/>
    <property type="project" value="TreeGrafter"/>
</dbReference>
<dbReference type="PANTHER" id="PTHR32282">
    <property type="entry name" value="BINDING PROTEIN TRANSPEPTIDASE, PUTATIVE-RELATED"/>
    <property type="match status" value="1"/>
</dbReference>
<dbReference type="InterPro" id="IPR001460">
    <property type="entry name" value="PCN-bd_Tpept"/>
</dbReference>
<accession>A0A348WF92</accession>
<keyword evidence="2" id="KW-0808">Transferase</keyword>
<dbReference type="AlphaFoldDB" id="A0A348WF92"/>
<sequence length="239" mass="25320">TARAARDRVLDRMTGAGTLQGPEAQAALFDPVPAQRRDFPALAPHLSDRARALDPLTTRHHLTLDAGLQSRLETLARNALRDLPPSVSLAMLVADHQTGALLGAVGSASYASGDAHQGYVDMTQALRSPGSTLKPLIYAMGFDRGLAHPQTLIADRPVAFGRYAPQNFDGQFRGEVTIAEALRQSLNIPVVLLLDEIGPAHLMSAMRQSGMRPALPGDQPGLAVGLGGVGVSLMDLTRL</sequence>
<evidence type="ECO:0000259" key="3">
    <source>
        <dbReference type="Pfam" id="PF00905"/>
    </source>
</evidence>